<dbReference type="InterPro" id="IPR028816">
    <property type="entry name" value="Caprin"/>
</dbReference>
<organism evidence="5 6">
    <name type="scientific">Trichinella murrelli</name>
    <dbReference type="NCBI Taxonomy" id="144512"/>
    <lineage>
        <taxon>Eukaryota</taxon>
        <taxon>Metazoa</taxon>
        <taxon>Ecdysozoa</taxon>
        <taxon>Nematoda</taxon>
        <taxon>Enoplea</taxon>
        <taxon>Dorylaimia</taxon>
        <taxon>Trichinellida</taxon>
        <taxon>Trichinellidae</taxon>
        <taxon>Trichinella</taxon>
    </lineage>
</organism>
<feature type="region of interest" description="Disordered" evidence="3">
    <location>
        <begin position="521"/>
        <end position="677"/>
    </location>
</feature>
<dbReference type="PANTHER" id="PTHR22922:SF19">
    <property type="entry name" value="CAPRIN HOMOLOG"/>
    <property type="match status" value="1"/>
</dbReference>
<feature type="compositionally biased region" description="Low complexity" evidence="3">
    <location>
        <begin position="364"/>
        <end position="390"/>
    </location>
</feature>
<evidence type="ECO:0000256" key="2">
    <source>
        <dbReference type="SAM" id="Coils"/>
    </source>
</evidence>
<comment type="similarity">
    <text evidence="1">Belongs to the caprin family.</text>
</comment>
<evidence type="ECO:0000259" key="4">
    <source>
        <dbReference type="Pfam" id="PF18293"/>
    </source>
</evidence>
<keyword evidence="2" id="KW-0175">Coiled coil</keyword>
<protein>
    <submittedName>
        <fullName evidence="5">Caprin-1</fullName>
    </submittedName>
</protein>
<feature type="region of interest" description="Disordered" evidence="3">
    <location>
        <begin position="91"/>
        <end position="113"/>
    </location>
</feature>
<dbReference type="PANTHER" id="PTHR22922">
    <property type="entry name" value="GPI-ANCHORED PROTEIN P137"/>
    <property type="match status" value="1"/>
</dbReference>
<reference evidence="5 6" key="1">
    <citation type="submission" date="2015-01" db="EMBL/GenBank/DDBJ databases">
        <title>Evolution of Trichinella species and genotypes.</title>
        <authorList>
            <person name="Korhonen P.K."/>
            <person name="Edoardo P."/>
            <person name="Giuseppe L.R."/>
            <person name="Gasser R.B."/>
        </authorList>
    </citation>
    <scope>NUCLEOTIDE SEQUENCE [LARGE SCALE GENOMIC DNA]</scope>
    <source>
        <strain evidence="5">ISS417</strain>
    </source>
</reference>
<dbReference type="OrthoDB" id="10062814at2759"/>
<feature type="coiled-coil region" evidence="2">
    <location>
        <begin position="124"/>
        <end position="199"/>
    </location>
</feature>
<dbReference type="STRING" id="144512.A0A0V0UJD7"/>
<dbReference type="Proteomes" id="UP000055048">
    <property type="component" value="Unassembled WGS sequence"/>
</dbReference>
<evidence type="ECO:0000313" key="6">
    <source>
        <dbReference type="Proteomes" id="UP000055048"/>
    </source>
</evidence>
<feature type="domain" description="Caprin-1 dimerization" evidence="4">
    <location>
        <begin position="198"/>
        <end position="318"/>
    </location>
</feature>
<dbReference type="GO" id="GO:0003723">
    <property type="term" value="F:RNA binding"/>
    <property type="evidence" value="ECO:0007669"/>
    <property type="project" value="TreeGrafter"/>
</dbReference>
<feature type="non-terminal residue" evidence="5">
    <location>
        <position position="677"/>
    </location>
</feature>
<feature type="compositionally biased region" description="Gly residues" evidence="3">
    <location>
        <begin position="665"/>
        <end position="677"/>
    </location>
</feature>
<accession>A0A0V0UJD7</accession>
<feature type="compositionally biased region" description="Gly residues" evidence="3">
    <location>
        <begin position="594"/>
        <end position="606"/>
    </location>
</feature>
<sequence>MAILHLFLVDLHKANDMLFMLCHCLRVNEKRRLLRTRIIDATQKIQNKASNKKELNIEECFPNCQSYCSLERIHSLSIPVFRPYNMPTVDSISEHTSTEDGSESIKTSQNSNNNTVMDLGLQIRQMLEKKIRNMEKRKAKLENLKEALQTGKTLHPEQEKATEKVSELNQQLEMSREILKNVNTMINEHNRQQKLLQKKEHRDRMQAEHARFRNLLNMQELLNILGNNDVRVHFAEGTEGAVKLSPEDLHLLDFLYQKICPSYDDVHQDETWASVLNESADCVCMLLSASQKLVPTFNVSFRTVRAVIDGILECEFYKRRTNDQHNSSDRRSSSEEKSRKGTEESGFEDLNISNGNVDQLMPASQQLQNVVPQQQQQQQQQQPPLSQQKGQQYGYFNEVQSVNENAQIAENINKFYAMSIGGGATFYSQNALLQTGSAAFPAVNDFVVPPNEPSVQTHDGNIMSSYESQISSSQDHCYPSNPECPSQVAQFCDKGHTDSSVELPAYATSPDVSEDQHVNRMEQSEDDMTGFQNVRGSRSRARYNNAVRTADGFRGGRGRGRGGRPGGGYSKPRGKHNNFDPNGGSNFIGDDRGYGGGGGGGGGGQHFGRWDNRDAQRDEQHRKSAAPTGEFHAENKEFSAERGKEWSDRGSSGGRRVGRGRGRYRGGNGGGIRSSRP</sequence>
<evidence type="ECO:0000256" key="1">
    <source>
        <dbReference type="ARBA" id="ARBA00007950"/>
    </source>
</evidence>
<dbReference type="GO" id="GO:0005737">
    <property type="term" value="C:cytoplasm"/>
    <property type="evidence" value="ECO:0007669"/>
    <property type="project" value="TreeGrafter"/>
</dbReference>
<evidence type="ECO:0000313" key="5">
    <source>
        <dbReference type="EMBL" id="KRX50803.1"/>
    </source>
</evidence>
<feature type="compositionally biased region" description="Basic and acidic residues" evidence="3">
    <location>
        <begin position="322"/>
        <end position="343"/>
    </location>
</feature>
<comment type="caution">
    <text evidence="5">The sequence shown here is derived from an EMBL/GenBank/DDBJ whole genome shotgun (WGS) entry which is preliminary data.</text>
</comment>
<feature type="compositionally biased region" description="Basic and acidic residues" evidence="3">
    <location>
        <begin position="608"/>
        <end position="622"/>
    </location>
</feature>
<proteinExistence type="inferred from homology"/>
<dbReference type="AlphaFoldDB" id="A0A0V0UJD7"/>
<gene>
    <name evidence="5" type="primary">Caprin1</name>
    <name evidence="5" type="ORF">T05_13326</name>
</gene>
<feature type="region of interest" description="Disordered" evidence="3">
    <location>
        <begin position="322"/>
        <end position="390"/>
    </location>
</feature>
<feature type="compositionally biased region" description="Basic and acidic residues" evidence="3">
    <location>
        <begin position="631"/>
        <end position="648"/>
    </location>
</feature>
<evidence type="ECO:0000256" key="3">
    <source>
        <dbReference type="SAM" id="MobiDB-lite"/>
    </source>
</evidence>
<dbReference type="Pfam" id="PF18293">
    <property type="entry name" value="Caprin-1_dimer"/>
    <property type="match status" value="1"/>
</dbReference>
<feature type="compositionally biased region" description="Polar residues" evidence="3">
    <location>
        <begin position="104"/>
        <end position="113"/>
    </location>
</feature>
<dbReference type="EMBL" id="JYDJ01000003">
    <property type="protein sequence ID" value="KRX50803.1"/>
    <property type="molecule type" value="Genomic_DNA"/>
</dbReference>
<name>A0A0V0UJD7_9BILA</name>
<keyword evidence="6" id="KW-1185">Reference proteome</keyword>
<dbReference type="InterPro" id="IPR041637">
    <property type="entry name" value="Caprin-1_dimer"/>
</dbReference>